<accession>A0A848F4X7</accession>
<dbReference type="InterPro" id="IPR021259">
    <property type="entry name" value="DUF2817"/>
</dbReference>
<dbReference type="Pfam" id="PF10994">
    <property type="entry name" value="DUF2817"/>
    <property type="match status" value="1"/>
</dbReference>
<evidence type="ECO:0000313" key="2">
    <source>
        <dbReference type="Proteomes" id="UP000574067"/>
    </source>
</evidence>
<protein>
    <submittedName>
        <fullName evidence="1">DUF2817 domain-containing protein</fullName>
    </submittedName>
</protein>
<reference evidence="1 2" key="1">
    <citation type="submission" date="2020-04" db="EMBL/GenBank/DDBJ databases">
        <title>Azohydromonas sp. isolated from soil.</title>
        <authorList>
            <person name="Dahal R.H."/>
        </authorList>
    </citation>
    <scope>NUCLEOTIDE SEQUENCE [LARGE SCALE GENOMIC DNA]</scope>
    <source>
        <strain evidence="1 2">G-1-1-14</strain>
    </source>
</reference>
<name>A0A848F4X7_9BURK</name>
<proteinExistence type="predicted"/>
<dbReference type="SUPFAM" id="SSF53187">
    <property type="entry name" value="Zn-dependent exopeptidases"/>
    <property type="match status" value="1"/>
</dbReference>
<comment type="caution">
    <text evidence="1">The sequence shown here is derived from an EMBL/GenBank/DDBJ whole genome shotgun (WGS) entry which is preliminary data.</text>
</comment>
<organism evidence="1 2">
    <name type="scientific">Azohydromonas caseinilytica</name>
    <dbReference type="NCBI Taxonomy" id="2728836"/>
    <lineage>
        <taxon>Bacteria</taxon>
        <taxon>Pseudomonadati</taxon>
        <taxon>Pseudomonadota</taxon>
        <taxon>Betaproteobacteria</taxon>
        <taxon>Burkholderiales</taxon>
        <taxon>Sphaerotilaceae</taxon>
        <taxon>Azohydromonas</taxon>
    </lineage>
</organism>
<dbReference type="AlphaFoldDB" id="A0A848F4X7"/>
<sequence>MMSESDFFSRSYPEARTKFLAAAEAAELDVHSEIHPLLGRDGETLALDVTRSGPMEAEKLLIVSSGCHGVEGYAGAGVQIALLRDPDFLAEARRAGVAVLFLHALNPWGMSWWRRVTHENIDLNRNFIDFHQPLPQNPGYDALHPLLVPATWPPPAENEAKLQAELARQGMAALQQAISGGQYSEPEGLFFGGHAPSWSQQALRHVLRDHATRCAKLAWIDLHSGLGPTGVAEPILAGDGRDAALLQRAQAWWPALKSTHDHSSSSAAISGSMWNVVAQECPQAEYTGIVLEFGTVPLLHVLQALRADQWLENHPEKPLRTPQAEGIREGLFGAFFINVPSWKEALLRQGREATQAAVQGLLAH</sequence>
<evidence type="ECO:0000313" key="1">
    <source>
        <dbReference type="EMBL" id="NML13423.1"/>
    </source>
</evidence>
<keyword evidence="2" id="KW-1185">Reference proteome</keyword>
<dbReference type="Gene3D" id="3.40.630.10">
    <property type="entry name" value="Zn peptidases"/>
    <property type="match status" value="1"/>
</dbReference>
<gene>
    <name evidence="1" type="ORF">HHL10_00325</name>
</gene>
<dbReference type="Proteomes" id="UP000574067">
    <property type="component" value="Unassembled WGS sequence"/>
</dbReference>
<dbReference type="CDD" id="cd06233">
    <property type="entry name" value="M14-like"/>
    <property type="match status" value="1"/>
</dbReference>
<dbReference type="EMBL" id="JABBFW010000001">
    <property type="protein sequence ID" value="NML13423.1"/>
    <property type="molecule type" value="Genomic_DNA"/>
</dbReference>